<organism evidence="1 2">
    <name type="scientific">Zizania palustris</name>
    <name type="common">Northern wild rice</name>
    <dbReference type="NCBI Taxonomy" id="103762"/>
    <lineage>
        <taxon>Eukaryota</taxon>
        <taxon>Viridiplantae</taxon>
        <taxon>Streptophyta</taxon>
        <taxon>Embryophyta</taxon>
        <taxon>Tracheophyta</taxon>
        <taxon>Spermatophyta</taxon>
        <taxon>Magnoliopsida</taxon>
        <taxon>Liliopsida</taxon>
        <taxon>Poales</taxon>
        <taxon>Poaceae</taxon>
        <taxon>BOP clade</taxon>
        <taxon>Oryzoideae</taxon>
        <taxon>Oryzeae</taxon>
        <taxon>Zizaniinae</taxon>
        <taxon>Zizania</taxon>
    </lineage>
</organism>
<reference evidence="1" key="1">
    <citation type="journal article" date="2021" name="bioRxiv">
        <title>Whole Genome Assembly and Annotation of Northern Wild Rice, Zizania palustris L., Supports a Whole Genome Duplication in the Zizania Genus.</title>
        <authorList>
            <person name="Haas M."/>
            <person name="Kono T."/>
            <person name="Macchietto M."/>
            <person name="Millas R."/>
            <person name="McGilp L."/>
            <person name="Shao M."/>
            <person name="Duquette J."/>
            <person name="Hirsch C.N."/>
            <person name="Kimball J."/>
        </authorList>
    </citation>
    <scope>NUCLEOTIDE SEQUENCE</scope>
    <source>
        <tissue evidence="1">Fresh leaf tissue</tissue>
    </source>
</reference>
<dbReference type="PANTHER" id="PTHR31147:SF26">
    <property type="entry name" value="OS06G0699100 PROTEIN"/>
    <property type="match status" value="1"/>
</dbReference>
<keyword evidence="2" id="KW-1185">Reference proteome</keyword>
<comment type="caution">
    <text evidence="1">The sequence shown here is derived from an EMBL/GenBank/DDBJ whole genome shotgun (WGS) entry which is preliminary data.</text>
</comment>
<reference evidence="1" key="2">
    <citation type="submission" date="2021-02" db="EMBL/GenBank/DDBJ databases">
        <authorList>
            <person name="Kimball J.A."/>
            <person name="Haas M.W."/>
            <person name="Macchietto M."/>
            <person name="Kono T."/>
            <person name="Duquette J."/>
            <person name="Shao M."/>
        </authorList>
    </citation>
    <scope>NUCLEOTIDE SEQUENCE</scope>
    <source>
        <tissue evidence="1">Fresh leaf tissue</tissue>
    </source>
</reference>
<dbReference type="EMBL" id="JAAALK010000285">
    <property type="protein sequence ID" value="KAG8064087.1"/>
    <property type="molecule type" value="Genomic_DNA"/>
</dbReference>
<evidence type="ECO:0000313" key="2">
    <source>
        <dbReference type="Proteomes" id="UP000729402"/>
    </source>
</evidence>
<dbReference type="OrthoDB" id="632962at2759"/>
<accession>A0A8J5SHW6</accession>
<protein>
    <submittedName>
        <fullName evidence="1">Uncharacterized protein</fullName>
    </submittedName>
</protein>
<sequence>MSFVYAVTKSPPVLVSPAGPTPAVTIRPTSTDMSRLNLSFTSFHVFEGRVHEPAETIRRALSRALVHYYPFAGRVSGGGGHGDDQDVVFSCTGEGVVFVAATANSTLEDVRFLEAPLVIPLGDLAVGYGGPCRVSDPLMLMQVTEFACGGFVVGVTWNHGLADGFGLAQFLCAVGELARGLPSPSVVPVRYDESLPDIPQLFSLLRETAAGNKPEHVDFAYFDVTTPWSFVNRVKAEFSSRVAGRRCSVFEVITAAIWQSRTRAIDGRRGGSLAPLVFTANVRNHVGAKDGYYGNCITSQLVVATADAVADGDIIDVVKLIKDAKERIPELLANNKQLAATVDDELVEALCGYRALYVSSWGGIGFDGVDFGGGRPARVMSNMEVKTVPTCAPCLPCSRKDGDGVNVIASCVTEEHVDVFRAELARLFSGDPI</sequence>
<dbReference type="AlphaFoldDB" id="A0A8J5SHW6"/>
<gene>
    <name evidence="1" type="ORF">GUJ93_ZPchr0004g40271</name>
</gene>
<dbReference type="Proteomes" id="UP000729402">
    <property type="component" value="Unassembled WGS sequence"/>
</dbReference>
<evidence type="ECO:0000313" key="1">
    <source>
        <dbReference type="EMBL" id="KAG8064087.1"/>
    </source>
</evidence>
<name>A0A8J5SHW6_ZIZPA</name>
<dbReference type="PANTHER" id="PTHR31147">
    <property type="entry name" value="ACYL TRANSFERASE 4"/>
    <property type="match status" value="1"/>
</dbReference>
<dbReference type="InterPro" id="IPR050898">
    <property type="entry name" value="Plant_acyltransferase"/>
</dbReference>
<proteinExistence type="predicted"/>
<dbReference type="Pfam" id="PF02458">
    <property type="entry name" value="Transferase"/>
    <property type="match status" value="1"/>
</dbReference>